<evidence type="ECO:0000313" key="5">
    <source>
        <dbReference type="Proteomes" id="UP001214201"/>
    </source>
</evidence>
<sequence length="371" mass="42706">MRKHQLPDSPTTSAATGDERAPSTSAHGELVLYATDDGTARFYLRAENGSVWLSQLELAALFQTTKQNISLHVKNILSDNELQEAAVVKEDLTTAADGKRYRTQLYTLDMILAIGYRVKSPRGTQFRQWATTHLREYLVKGFVMDDERLKDPAGWDHFDELLERIREIRTSEKRFYQKIRDLFALSVDYRDDDTATGQFFAVVQNKMLYAVTQKTAAQLIVERADPDQPNMALTGWKAACVRKTDVIVAKNYLHAEENTQLNRIAAMFLDYAEDRASQRQDLRMDDWRQYVDRFVEFNERPLLKDAGTVSHERMQQIAHERYAVFDAKRRKAEAMAADSQDIKALESMEKLARERDERGSNRQPANDGKKL</sequence>
<accession>A0A2S7DSX0</accession>
<dbReference type="PANTHER" id="PTHR35810:SF1">
    <property type="entry name" value="CYTOPLASMIC PROTEIN"/>
    <property type="match status" value="1"/>
</dbReference>
<dbReference type="AlphaFoldDB" id="A0A2S7DSX0"/>
<feature type="compositionally biased region" description="Basic and acidic residues" evidence="1">
    <location>
        <begin position="348"/>
        <end position="360"/>
    </location>
</feature>
<dbReference type="Proteomes" id="UP001214201">
    <property type="component" value="Chromosome"/>
</dbReference>
<reference evidence="2 4" key="1">
    <citation type="submission" date="2016-08" db="EMBL/GenBank/DDBJ databases">
        <authorList>
            <person name="Seilhamer J.J."/>
        </authorList>
    </citation>
    <scope>NUCLEOTIDE SEQUENCE [LARGE SCALE GENOMIC DNA]</scope>
    <source>
        <strain evidence="2 4">CFBP2542</strain>
    </source>
</reference>
<evidence type="ECO:0000256" key="1">
    <source>
        <dbReference type="SAM" id="MobiDB-lite"/>
    </source>
</evidence>
<organism evidence="2 4">
    <name type="scientific">Xanthomonas cucurbitae</name>
    <dbReference type="NCBI Taxonomy" id="56453"/>
    <lineage>
        <taxon>Bacteria</taxon>
        <taxon>Pseudomonadati</taxon>
        <taxon>Pseudomonadota</taxon>
        <taxon>Gammaproteobacteria</taxon>
        <taxon>Lysobacterales</taxon>
        <taxon>Lysobacteraceae</taxon>
        <taxon>Xanthomonas</taxon>
    </lineage>
</organism>
<dbReference type="InterPro" id="IPR011204">
    <property type="entry name" value="Virulence_RhuM-like"/>
</dbReference>
<dbReference type="PANTHER" id="PTHR35810">
    <property type="entry name" value="CYTOPLASMIC PROTEIN-RELATED"/>
    <property type="match status" value="1"/>
</dbReference>
<dbReference type="RefSeq" id="WP_104603016.1">
    <property type="nucleotide sequence ID" value="NZ_CP082213.1"/>
</dbReference>
<dbReference type="PIRSF" id="PIRSF015268">
    <property type="entry name" value="Virulence_RhuM"/>
    <property type="match status" value="1"/>
</dbReference>
<protein>
    <submittedName>
        <fullName evidence="2">Hydroxyacid dehydrogenase</fullName>
    </submittedName>
    <submittedName>
        <fullName evidence="3">Virulence RhuM family protein</fullName>
    </submittedName>
</protein>
<feature type="region of interest" description="Disordered" evidence="1">
    <location>
        <begin position="348"/>
        <end position="371"/>
    </location>
</feature>
<name>A0A2S7DSX0_9XANT</name>
<gene>
    <name evidence="3" type="ORF">K6978_14185</name>
    <name evidence="2" type="ORF">XcuCFBP2542_07640</name>
</gene>
<reference evidence="3 5" key="2">
    <citation type="submission" date="2021-08" db="EMBL/GenBank/DDBJ databases">
        <title>Genome sequences of Xanthomonas cucurbitae isolates from 5 Midwestern US states.</title>
        <authorList>
            <person name="Hind S.R."/>
        </authorList>
    </citation>
    <scope>NUCLEOTIDE SEQUENCE [LARGE SCALE GENOMIC DNA]</scope>
    <source>
        <strain evidence="3 5">OH_261</strain>
    </source>
</reference>
<dbReference type="OrthoDB" id="9802752at2"/>
<keyword evidence="5" id="KW-1185">Reference proteome</keyword>
<dbReference type="EMBL" id="CP082214">
    <property type="protein sequence ID" value="WDM70550.1"/>
    <property type="molecule type" value="Genomic_DNA"/>
</dbReference>
<evidence type="ECO:0000313" key="4">
    <source>
        <dbReference type="Proteomes" id="UP000239561"/>
    </source>
</evidence>
<dbReference type="EMBL" id="MDED01000011">
    <property type="protein sequence ID" value="PPU76938.1"/>
    <property type="molecule type" value="Genomic_DNA"/>
</dbReference>
<evidence type="ECO:0000313" key="3">
    <source>
        <dbReference type="EMBL" id="WDM70550.1"/>
    </source>
</evidence>
<proteinExistence type="predicted"/>
<dbReference type="Proteomes" id="UP000239561">
    <property type="component" value="Unassembled WGS sequence"/>
</dbReference>
<dbReference type="Pfam" id="PF13310">
    <property type="entry name" value="Virulence_RhuM"/>
    <property type="match status" value="1"/>
</dbReference>
<feature type="region of interest" description="Disordered" evidence="1">
    <location>
        <begin position="1"/>
        <end position="27"/>
    </location>
</feature>
<evidence type="ECO:0000313" key="2">
    <source>
        <dbReference type="EMBL" id="PPU76938.1"/>
    </source>
</evidence>